<dbReference type="SUPFAM" id="SSF111331">
    <property type="entry name" value="NAD kinase/diacylglycerol kinase-like"/>
    <property type="match status" value="1"/>
</dbReference>
<proteinExistence type="predicted"/>
<organism evidence="1">
    <name type="scientific">marine metagenome</name>
    <dbReference type="NCBI Taxonomy" id="408172"/>
    <lineage>
        <taxon>unclassified sequences</taxon>
        <taxon>metagenomes</taxon>
        <taxon>ecological metagenomes</taxon>
    </lineage>
</organism>
<dbReference type="Pfam" id="PF01513">
    <property type="entry name" value="NAD_kinase"/>
    <property type="match status" value="1"/>
</dbReference>
<accession>A0A381YA19</accession>
<dbReference type="InterPro" id="IPR002504">
    <property type="entry name" value="NADK"/>
</dbReference>
<gene>
    <name evidence="1" type="ORF">METZ01_LOCUS126810</name>
</gene>
<name>A0A381YA19_9ZZZZ</name>
<sequence length="335" mass="35124">MVDRLPGRPIGIVVNPRSGTDVRRAVAAAGTVTVEDKANVVRRVVRGAREAGASRFVVHHDPHRIVRRATETMRDVDLSWLDLDLTFTEEDTVAAVRAMREAECAVVVVLGGDGTNRAAARGWPDLPVIPLSTGTNNAFALLVEPTVAGAAAGYLATGRCVVADVARPATVIRVTPVGADQPDDLALVDAVAVDDPYVGSYELFDPSTVQVAVLARSDPTAVGFAGVGGLVEPLEPGCADGLLLRFGPAEQCDRVVHGPTAPGHYDDLGLAEVRRLAPGEGVEVAGPLLLAFDGERKRRLADGERVVLSVRADGPWVVDVGVVMALASADGTYLR</sequence>
<dbReference type="Gene3D" id="3.40.50.10330">
    <property type="entry name" value="Probable inorganic polyphosphate/atp-NAD kinase, domain 1"/>
    <property type="match status" value="1"/>
</dbReference>
<dbReference type="GO" id="GO:0006741">
    <property type="term" value="P:NADP+ biosynthetic process"/>
    <property type="evidence" value="ECO:0007669"/>
    <property type="project" value="InterPro"/>
</dbReference>
<evidence type="ECO:0008006" key="2">
    <source>
        <dbReference type="Google" id="ProtNLM"/>
    </source>
</evidence>
<dbReference type="PANTHER" id="PTHR40697:SF3">
    <property type="entry name" value="ACETOIN CATABOLISM PROTEIN X"/>
    <property type="match status" value="1"/>
</dbReference>
<dbReference type="InterPro" id="IPR039065">
    <property type="entry name" value="AcoX-like"/>
</dbReference>
<dbReference type="EMBL" id="UINC01017751">
    <property type="protein sequence ID" value="SVA73956.1"/>
    <property type="molecule type" value="Genomic_DNA"/>
</dbReference>
<dbReference type="GO" id="GO:0003951">
    <property type="term" value="F:NAD+ kinase activity"/>
    <property type="evidence" value="ECO:0007669"/>
    <property type="project" value="InterPro"/>
</dbReference>
<dbReference type="AlphaFoldDB" id="A0A381YA19"/>
<dbReference type="InterPro" id="IPR017438">
    <property type="entry name" value="ATP-NAD_kinase_N"/>
</dbReference>
<dbReference type="InterPro" id="IPR016064">
    <property type="entry name" value="NAD/diacylglycerol_kinase_sf"/>
</dbReference>
<dbReference type="PANTHER" id="PTHR40697">
    <property type="entry name" value="ACETOIN CATABOLISM PROTEIN X"/>
    <property type="match status" value="1"/>
</dbReference>
<protein>
    <recommendedName>
        <fullName evidence="2">ATP-NAD kinase</fullName>
    </recommendedName>
</protein>
<evidence type="ECO:0000313" key="1">
    <source>
        <dbReference type="EMBL" id="SVA73956.1"/>
    </source>
</evidence>
<reference evidence="1" key="1">
    <citation type="submission" date="2018-05" db="EMBL/GenBank/DDBJ databases">
        <authorList>
            <person name="Lanie J.A."/>
            <person name="Ng W.-L."/>
            <person name="Kazmierczak K.M."/>
            <person name="Andrzejewski T.M."/>
            <person name="Davidsen T.M."/>
            <person name="Wayne K.J."/>
            <person name="Tettelin H."/>
            <person name="Glass J.I."/>
            <person name="Rusch D."/>
            <person name="Podicherti R."/>
            <person name="Tsui H.-C.T."/>
            <person name="Winkler M.E."/>
        </authorList>
    </citation>
    <scope>NUCLEOTIDE SEQUENCE</scope>
</reference>